<proteinExistence type="predicted"/>
<protein>
    <submittedName>
        <fullName evidence="1">Uncharacterized protein</fullName>
    </submittedName>
</protein>
<sequence>MIGGYGMSRVKGGVSACGFGTRLKFTLFSHK</sequence>
<dbReference type="PaxDb" id="4081-Solyc08g042060.1.1"/>
<evidence type="ECO:0000313" key="1">
    <source>
        <dbReference type="EnsemblPlants" id="Solyc08g042060.2.1"/>
    </source>
</evidence>
<dbReference type="AlphaFoldDB" id="A0A3Q7HND9"/>
<reference evidence="1" key="2">
    <citation type="submission" date="2019-01" db="UniProtKB">
        <authorList>
            <consortium name="EnsemblPlants"/>
        </authorList>
    </citation>
    <scope>IDENTIFICATION</scope>
    <source>
        <strain evidence="1">cv. Heinz 1706</strain>
    </source>
</reference>
<name>A0A3Q7HND9_SOLLC</name>
<dbReference type="Gramene" id="Solyc08g042060.2.1">
    <property type="protein sequence ID" value="Solyc08g042060.2.1"/>
    <property type="gene ID" value="Solyc08g042060.2"/>
</dbReference>
<reference evidence="1" key="1">
    <citation type="journal article" date="2012" name="Nature">
        <title>The tomato genome sequence provides insights into fleshy fruit evolution.</title>
        <authorList>
            <consortium name="Tomato Genome Consortium"/>
        </authorList>
    </citation>
    <scope>NUCLEOTIDE SEQUENCE [LARGE SCALE GENOMIC DNA]</scope>
    <source>
        <strain evidence="1">cv. Heinz 1706</strain>
    </source>
</reference>
<keyword evidence="2" id="KW-1185">Reference proteome</keyword>
<dbReference type="Proteomes" id="UP000004994">
    <property type="component" value="Chromosome 8"/>
</dbReference>
<dbReference type="InParanoid" id="A0A3Q7HND9"/>
<evidence type="ECO:0000313" key="2">
    <source>
        <dbReference type="Proteomes" id="UP000004994"/>
    </source>
</evidence>
<organism evidence="1">
    <name type="scientific">Solanum lycopersicum</name>
    <name type="common">Tomato</name>
    <name type="synonym">Lycopersicon esculentum</name>
    <dbReference type="NCBI Taxonomy" id="4081"/>
    <lineage>
        <taxon>Eukaryota</taxon>
        <taxon>Viridiplantae</taxon>
        <taxon>Streptophyta</taxon>
        <taxon>Embryophyta</taxon>
        <taxon>Tracheophyta</taxon>
        <taxon>Spermatophyta</taxon>
        <taxon>Magnoliopsida</taxon>
        <taxon>eudicotyledons</taxon>
        <taxon>Gunneridae</taxon>
        <taxon>Pentapetalae</taxon>
        <taxon>asterids</taxon>
        <taxon>lamiids</taxon>
        <taxon>Solanales</taxon>
        <taxon>Solanaceae</taxon>
        <taxon>Solanoideae</taxon>
        <taxon>Solaneae</taxon>
        <taxon>Solanum</taxon>
        <taxon>Solanum subgen. Lycopersicon</taxon>
    </lineage>
</organism>
<dbReference type="EnsemblPlants" id="Solyc08g042060.2.1">
    <property type="protein sequence ID" value="Solyc08g042060.2.1"/>
    <property type="gene ID" value="Solyc08g042060.2"/>
</dbReference>
<accession>A0A3Q7HND9</accession>